<dbReference type="NCBIfam" id="TIGR00474">
    <property type="entry name" value="selA"/>
    <property type="match status" value="1"/>
</dbReference>
<keyword evidence="6 8" id="KW-0711">Selenium</keyword>
<evidence type="ECO:0000256" key="1">
    <source>
        <dbReference type="ARBA" id="ARBA00001933"/>
    </source>
</evidence>
<comment type="catalytic activity">
    <reaction evidence="8">
        <text>L-seryl-tRNA(Sec) + selenophosphate + H(+) = L-selenocysteinyl-tRNA(Sec) + phosphate</text>
        <dbReference type="Rhea" id="RHEA:22728"/>
        <dbReference type="Rhea" id="RHEA-COMP:9742"/>
        <dbReference type="Rhea" id="RHEA-COMP:9743"/>
        <dbReference type="ChEBI" id="CHEBI:15378"/>
        <dbReference type="ChEBI" id="CHEBI:16144"/>
        <dbReference type="ChEBI" id="CHEBI:43474"/>
        <dbReference type="ChEBI" id="CHEBI:78533"/>
        <dbReference type="ChEBI" id="CHEBI:78573"/>
        <dbReference type="EC" id="2.9.1.1"/>
    </reaction>
</comment>
<comment type="function">
    <text evidence="8">Converts seryl-tRNA(Sec) to selenocysteinyl-tRNA(Sec) required for selenoprotein biosynthesis.</text>
</comment>
<keyword evidence="3 8" id="KW-0808">Transferase</keyword>
<dbReference type="GO" id="GO:0001514">
    <property type="term" value="P:selenocysteine incorporation"/>
    <property type="evidence" value="ECO:0007669"/>
    <property type="project" value="UniProtKB-UniRule"/>
</dbReference>
<sequence length="449" mass="50418">MDFSQIPSVSYVLEEIKKSNFSVPHDLCVLISQKEIERARKIIKKGENISKEKILENIKTKLNFYDKSALKRVINATGIIVHTNLGRSPLNELIAKKIVETATNYSNLEYDLLNNKRGKRDSLIRDILIALTGAEDATVVNNNAAAVYITLNTLANKKEVLISRSELIEIGGSFRIPDVIASSGAILREVGTTNKTHLRDYESNINELTGVIMKAHQSNFYQEGFVESVEIDKLSDLAKRRKILLYEDLGSGCLVDLRKYGLSYEPTVQDSIRKGVDIVSFSGDKLLGAGQCGIILGRNELIEKIRKNPLMRVLRVDKMTLCALEGTLRLYLDKRHEEIPVYKILAKNVDEMRSDANRIINNVKNDNLMLKILESDGRLGGGSTPKSSFKTIGVGLIHKKLSTKEIEVFLARRTVPIVGRVLDEYYFLDMKTVCGDDIEFILNALNEML</sequence>
<dbReference type="UniPathway" id="UPA00906">
    <property type="reaction ID" value="UER00896"/>
</dbReference>
<dbReference type="Gene3D" id="3.90.1150.180">
    <property type="match status" value="1"/>
</dbReference>
<keyword evidence="5 8" id="KW-0648">Protein biosynthesis</keyword>
<dbReference type="EMBL" id="DRUY01000169">
    <property type="protein sequence ID" value="HHI65884.1"/>
    <property type="molecule type" value="Genomic_DNA"/>
</dbReference>
<dbReference type="InterPro" id="IPR004534">
    <property type="entry name" value="SelA_trans"/>
</dbReference>
<comment type="caution">
    <text evidence="10">The sequence shown here is derived from an EMBL/GenBank/DDBJ whole genome shotgun (WGS) entry which is preliminary data.</text>
</comment>
<dbReference type="EC" id="2.9.1.1" evidence="8"/>
<accession>A0A7C5KBQ1</accession>
<dbReference type="HAMAP" id="MF_00423">
    <property type="entry name" value="SelA"/>
    <property type="match status" value="1"/>
</dbReference>
<keyword evidence="2 8" id="KW-0963">Cytoplasm</keyword>
<reference evidence="10" key="1">
    <citation type="journal article" date="2020" name="mSystems">
        <title>Genome- and Community-Level Interaction Insights into Carbon Utilization and Element Cycling Functions of Hydrothermarchaeota in Hydrothermal Sediment.</title>
        <authorList>
            <person name="Zhou Z."/>
            <person name="Liu Y."/>
            <person name="Xu W."/>
            <person name="Pan J."/>
            <person name="Luo Z.H."/>
            <person name="Li M."/>
        </authorList>
    </citation>
    <scope>NUCLEOTIDE SEQUENCE [LARGE SCALE GENOMIC DNA]</scope>
    <source>
        <strain evidence="10">SpSt-1019</strain>
    </source>
</reference>
<comment type="subcellular location">
    <subcellularLocation>
        <location evidence="8">Cytoplasm</location>
    </subcellularLocation>
</comment>
<evidence type="ECO:0000256" key="6">
    <source>
        <dbReference type="ARBA" id="ARBA00023266"/>
    </source>
</evidence>
<protein>
    <recommendedName>
        <fullName evidence="8">L-seryl-tRNA(Sec) selenium transferase</fullName>
        <ecNumber evidence="8">2.9.1.1</ecNumber>
    </recommendedName>
    <alternativeName>
        <fullName evidence="8">Selenocysteine synthase</fullName>
        <shortName evidence="8">Sec synthase</shortName>
    </alternativeName>
    <alternativeName>
        <fullName evidence="8">Selenocysteinyl-tRNA(Sec) synthase</fullName>
    </alternativeName>
</protein>
<name>A0A7C5KBQ1_9BACT</name>
<keyword evidence="4 8" id="KW-0663">Pyridoxal phosphate</keyword>
<dbReference type="GO" id="GO:0005737">
    <property type="term" value="C:cytoplasm"/>
    <property type="evidence" value="ECO:0007669"/>
    <property type="project" value="UniProtKB-SubCell"/>
</dbReference>
<dbReference type="GO" id="GO:0001717">
    <property type="term" value="P:conversion of seryl-tRNAsec to selenocys-tRNAsec"/>
    <property type="evidence" value="ECO:0007669"/>
    <property type="project" value="UniProtKB-UniRule"/>
</dbReference>
<gene>
    <name evidence="8" type="primary">selA</name>
    <name evidence="10" type="ORF">ENL70_04990</name>
</gene>
<comment type="similarity">
    <text evidence="7 8">Belongs to the SelA family.</text>
</comment>
<evidence type="ECO:0000256" key="5">
    <source>
        <dbReference type="ARBA" id="ARBA00022917"/>
    </source>
</evidence>
<evidence type="ECO:0000256" key="4">
    <source>
        <dbReference type="ARBA" id="ARBA00022898"/>
    </source>
</evidence>
<dbReference type="AlphaFoldDB" id="A0A7C5KBQ1"/>
<dbReference type="GO" id="GO:0004125">
    <property type="term" value="F:L-seryl-tRNA(Sec) selenium transferase activity"/>
    <property type="evidence" value="ECO:0007669"/>
    <property type="project" value="UniProtKB-UniRule"/>
</dbReference>
<dbReference type="PANTHER" id="PTHR32328">
    <property type="entry name" value="L-SERYL-TRNA(SEC) SELENIUM TRANSFERASE"/>
    <property type="match status" value="1"/>
</dbReference>
<dbReference type="SUPFAM" id="SSF53383">
    <property type="entry name" value="PLP-dependent transferases"/>
    <property type="match status" value="1"/>
</dbReference>
<proteinExistence type="inferred from homology"/>
<dbReference type="Pfam" id="PF03841">
    <property type="entry name" value="SelA"/>
    <property type="match status" value="1"/>
</dbReference>
<dbReference type="InterPro" id="IPR018319">
    <property type="entry name" value="SelA-like"/>
</dbReference>
<evidence type="ECO:0000256" key="8">
    <source>
        <dbReference type="HAMAP-Rule" id="MF_00423"/>
    </source>
</evidence>
<dbReference type="PANTHER" id="PTHR32328:SF0">
    <property type="entry name" value="L-SERYL-TRNA(SEC) SELENIUM TRANSFERASE"/>
    <property type="match status" value="1"/>
</dbReference>
<feature type="modified residue" description="N6-(pyridoxal phosphate)lysine" evidence="8 9">
    <location>
        <position position="285"/>
    </location>
</feature>
<evidence type="ECO:0000256" key="3">
    <source>
        <dbReference type="ARBA" id="ARBA00022679"/>
    </source>
</evidence>
<dbReference type="InterPro" id="IPR015424">
    <property type="entry name" value="PyrdxlP-dep_Trfase"/>
</dbReference>
<evidence type="ECO:0000313" key="10">
    <source>
        <dbReference type="EMBL" id="HHI65884.1"/>
    </source>
</evidence>
<dbReference type="InterPro" id="IPR015421">
    <property type="entry name" value="PyrdxlP-dep_Trfase_major"/>
</dbReference>
<comment type="cofactor">
    <cofactor evidence="1 8 9">
        <name>pyridoxal 5'-phosphate</name>
        <dbReference type="ChEBI" id="CHEBI:597326"/>
    </cofactor>
</comment>
<dbReference type="Gene3D" id="3.40.640.10">
    <property type="entry name" value="Type I PLP-dependent aspartate aminotransferase-like (Major domain)"/>
    <property type="match status" value="1"/>
</dbReference>
<comment type="pathway">
    <text evidence="8">Aminoacyl-tRNA biosynthesis; selenocysteinyl-tRNA(Sec) biosynthesis; selenocysteinyl-tRNA(Sec) from L-seryl-tRNA(Sec) (bacterial route): step 1/1.</text>
</comment>
<evidence type="ECO:0000256" key="9">
    <source>
        <dbReference type="PIRSR" id="PIRSR618319-50"/>
    </source>
</evidence>
<evidence type="ECO:0000256" key="7">
    <source>
        <dbReference type="ARBA" id="ARBA00044507"/>
    </source>
</evidence>
<organism evidence="10">
    <name type="scientific">Thermodesulfobium narugense</name>
    <dbReference type="NCBI Taxonomy" id="184064"/>
    <lineage>
        <taxon>Bacteria</taxon>
        <taxon>Pseudomonadati</taxon>
        <taxon>Thermodesulfobiota</taxon>
        <taxon>Thermodesulfobiia</taxon>
        <taxon>Thermodesulfobiales</taxon>
        <taxon>Thermodesulfobiaceae</taxon>
        <taxon>Thermodesulfobium</taxon>
    </lineage>
</organism>
<evidence type="ECO:0000256" key="2">
    <source>
        <dbReference type="ARBA" id="ARBA00022490"/>
    </source>
</evidence>